<dbReference type="RefSeq" id="WP_010468687.1">
    <property type="nucleotide sequence ID" value="NZ_CP095474.1"/>
</dbReference>
<proteinExistence type="predicted"/>
<dbReference type="Proteomes" id="UP001056383">
    <property type="component" value="Chromosome"/>
</dbReference>
<keyword evidence="2" id="KW-1185">Reference proteome</keyword>
<dbReference type="EMBL" id="CP095474">
    <property type="protein sequence ID" value="URN14977.1"/>
    <property type="molecule type" value="Genomic_DNA"/>
</dbReference>
<name>A0ABY4T8E9_9ACTN</name>
<reference evidence="1" key="1">
    <citation type="submission" date="2022-04" db="EMBL/GenBank/DDBJ databases">
        <title>Systematic whole-genome sequencing reveals an unexpected diversity among actinomycetoma pathogens and provides insights into their antibacterial susceptibilities.</title>
        <authorList>
            <person name="Watson A.K."/>
            <person name="Kepplinger B."/>
            <person name="Bakhiet S.M."/>
            <person name="Mhmoud N.A."/>
            <person name="Chapman J."/>
            <person name="Allenby N."/>
            <person name="Mickiewicz K."/>
            <person name="Goodfellow M."/>
            <person name="Fahal A.H."/>
            <person name="Errington J."/>
        </authorList>
    </citation>
    <scope>NUCLEOTIDE SEQUENCE</scope>
    <source>
        <strain evidence="1">SD 504</strain>
    </source>
</reference>
<accession>A0ABY4T8E9</accession>
<evidence type="ECO:0000313" key="1">
    <source>
        <dbReference type="EMBL" id="URN14977.1"/>
    </source>
</evidence>
<gene>
    <name evidence="1" type="ORF">MW084_02435</name>
</gene>
<sequence>MDFKKGVDFARILSIGAYVADTIPQDLEHNDGHHIIELDTQSQVGIATLWAKNEDWLCQPDADGILDALKLQTLRR</sequence>
<evidence type="ECO:0000313" key="2">
    <source>
        <dbReference type="Proteomes" id="UP001056383"/>
    </source>
</evidence>
<protein>
    <submittedName>
        <fullName evidence="1">Uncharacterized protein</fullName>
    </submittedName>
</protein>
<organism evidence="1 2">
    <name type="scientific">Streptomyces sudanensis</name>
    <dbReference type="NCBI Taxonomy" id="436397"/>
    <lineage>
        <taxon>Bacteria</taxon>
        <taxon>Bacillati</taxon>
        <taxon>Actinomycetota</taxon>
        <taxon>Actinomycetes</taxon>
        <taxon>Kitasatosporales</taxon>
        <taxon>Streptomycetaceae</taxon>
        <taxon>Streptomyces</taxon>
    </lineage>
</organism>